<keyword evidence="6" id="KW-0418">Kinase</keyword>
<sequence>MGLFSKKPKELEIIAPVDGQVIVLDKVEDEIFSQKMLGEGLAIKPSAGNFIAPIAGKLITVFPTGHAYGIKSNNGVKMLLHIGMDTVSLNGKGFDIQVKQDDNVKQGDLLCNVDLAVLKAENVPSLDTPIVFTPETMSGKTINIIKTGNVKQGEIIAVIK</sequence>
<dbReference type="FunFam" id="2.70.70.10:FF:000001">
    <property type="entry name" value="PTS system glucose-specific IIA component"/>
    <property type="match status" value="1"/>
</dbReference>
<evidence type="ECO:0000256" key="5">
    <source>
        <dbReference type="ARBA" id="ARBA00022683"/>
    </source>
</evidence>
<dbReference type="InterPro" id="IPR001127">
    <property type="entry name" value="PTS_EIIA_1_perm"/>
</dbReference>
<keyword evidence="5" id="KW-0598">Phosphotransferase system</keyword>
<dbReference type="Proteomes" id="UP000062963">
    <property type="component" value="Chromosome"/>
</dbReference>
<evidence type="ECO:0000256" key="2">
    <source>
        <dbReference type="ARBA" id="ARBA00022448"/>
    </source>
</evidence>
<dbReference type="STRING" id="273035.SKUN_001486"/>
<evidence type="ECO:0000259" key="7">
    <source>
        <dbReference type="PROSITE" id="PS51093"/>
    </source>
</evidence>
<comment type="subcellular location">
    <subcellularLocation>
        <location evidence="1">Cytoplasm</location>
    </subcellularLocation>
</comment>
<dbReference type="InterPro" id="IPR050890">
    <property type="entry name" value="PTS_EIIA_component"/>
</dbReference>
<evidence type="ECO:0000313" key="8">
    <source>
        <dbReference type="EMBL" id="ALA98345.1"/>
    </source>
</evidence>
<evidence type="ECO:0000256" key="3">
    <source>
        <dbReference type="ARBA" id="ARBA00022597"/>
    </source>
</evidence>
<feature type="domain" description="PTS EIIA type-1" evidence="7">
    <location>
        <begin position="29"/>
        <end position="134"/>
    </location>
</feature>
<evidence type="ECO:0000256" key="6">
    <source>
        <dbReference type="ARBA" id="ARBA00022777"/>
    </source>
</evidence>
<dbReference type="GO" id="GO:0009401">
    <property type="term" value="P:phosphoenolpyruvate-dependent sugar phosphotransferase system"/>
    <property type="evidence" value="ECO:0007669"/>
    <property type="project" value="UniProtKB-KW"/>
</dbReference>
<organism evidence="8 9">
    <name type="scientific">Spiroplasma kunkelii CR2-3x</name>
    <dbReference type="NCBI Taxonomy" id="273035"/>
    <lineage>
        <taxon>Bacteria</taxon>
        <taxon>Bacillati</taxon>
        <taxon>Mycoplasmatota</taxon>
        <taxon>Mollicutes</taxon>
        <taxon>Entomoplasmatales</taxon>
        <taxon>Spiroplasmataceae</taxon>
        <taxon>Spiroplasma</taxon>
    </lineage>
</organism>
<keyword evidence="2" id="KW-0813">Transport</keyword>
<dbReference type="PROSITE" id="PS00371">
    <property type="entry name" value="PTS_EIIA_TYPE_1_HIS"/>
    <property type="match status" value="1"/>
</dbReference>
<dbReference type="RefSeq" id="WP_053391386.1">
    <property type="nucleotide sequence ID" value="NZ_CP010899.1"/>
</dbReference>
<dbReference type="AlphaFoldDB" id="A0A0K2JID0"/>
<keyword evidence="9" id="KW-1185">Reference proteome</keyword>
<keyword evidence="3" id="KW-0762">Sugar transport</keyword>
<gene>
    <name evidence="8" type="primary">crr</name>
    <name evidence="8" type="ORF">SKUN_001486</name>
</gene>
<dbReference type="EMBL" id="CP010899">
    <property type="protein sequence ID" value="ALA98345.1"/>
    <property type="molecule type" value="Genomic_DNA"/>
</dbReference>
<dbReference type="OrthoDB" id="92465at2"/>
<dbReference type="GO" id="GO:0016301">
    <property type="term" value="F:kinase activity"/>
    <property type="evidence" value="ECO:0007669"/>
    <property type="project" value="UniProtKB-KW"/>
</dbReference>
<dbReference type="PANTHER" id="PTHR45008">
    <property type="entry name" value="PTS SYSTEM GLUCOSE-SPECIFIC EIIA COMPONENT"/>
    <property type="match status" value="1"/>
</dbReference>
<name>A0A0K2JID0_SPIKU</name>
<dbReference type="InterPro" id="IPR011055">
    <property type="entry name" value="Dup_hybrid_motif"/>
</dbReference>
<dbReference type="Pfam" id="PF00358">
    <property type="entry name" value="PTS_EIIA_1"/>
    <property type="match status" value="1"/>
</dbReference>
<dbReference type="GO" id="GO:0005737">
    <property type="term" value="C:cytoplasm"/>
    <property type="evidence" value="ECO:0007669"/>
    <property type="project" value="UniProtKB-SubCell"/>
</dbReference>
<reference evidence="8 9" key="1">
    <citation type="journal article" date="2015" name="Genome Announc.">
        <title>Complete Genome Sequence of Spiroplasma kunkelii Strain CR2-3x, Causal Agent of Corn Stunt Disease in Zea mays L.</title>
        <authorList>
            <person name="Davis R.E."/>
            <person name="Shao J."/>
            <person name="Dally E.L."/>
            <person name="Zhao Y."/>
            <person name="Gasparich G.E."/>
            <person name="Gaynor B.J."/>
            <person name="Athey J.C."/>
            <person name="Harrison N.A."/>
            <person name="Donofrio N."/>
        </authorList>
    </citation>
    <scope>NUCLEOTIDE SEQUENCE [LARGE SCALE GENOMIC DNA]</scope>
    <source>
        <strain evidence="8 9">CR2-3x</strain>
    </source>
</reference>
<protein>
    <submittedName>
        <fullName evidence="8">PTS system glucose-specific IIA component</fullName>
    </submittedName>
</protein>
<evidence type="ECO:0000313" key="9">
    <source>
        <dbReference type="Proteomes" id="UP000062963"/>
    </source>
</evidence>
<dbReference type="SUPFAM" id="SSF51261">
    <property type="entry name" value="Duplicated hybrid motif"/>
    <property type="match status" value="1"/>
</dbReference>
<evidence type="ECO:0000256" key="1">
    <source>
        <dbReference type="ARBA" id="ARBA00004496"/>
    </source>
</evidence>
<accession>A0A0K2JID0</accession>
<dbReference type="KEGG" id="skn:SKUN_001486"/>
<proteinExistence type="predicted"/>
<dbReference type="Gene3D" id="2.70.70.10">
    <property type="entry name" value="Glucose Permease (Domain IIA)"/>
    <property type="match status" value="1"/>
</dbReference>
<dbReference type="NCBIfam" id="TIGR00830">
    <property type="entry name" value="PTBA"/>
    <property type="match status" value="1"/>
</dbReference>
<evidence type="ECO:0000256" key="4">
    <source>
        <dbReference type="ARBA" id="ARBA00022679"/>
    </source>
</evidence>
<dbReference type="PROSITE" id="PS51093">
    <property type="entry name" value="PTS_EIIA_TYPE_1"/>
    <property type="match status" value="1"/>
</dbReference>
<keyword evidence="4" id="KW-0808">Transferase</keyword>
<dbReference type="PATRIC" id="fig|273035.7.peg.1833"/>
<dbReference type="PANTHER" id="PTHR45008:SF1">
    <property type="entry name" value="PTS SYSTEM GLUCOSE-SPECIFIC EIIA COMPONENT"/>
    <property type="match status" value="1"/>
</dbReference>